<evidence type="ECO:0000256" key="1">
    <source>
        <dbReference type="ARBA" id="ARBA00023186"/>
    </source>
</evidence>
<dbReference type="AlphaFoldDB" id="A0A1S8XA02"/>
<gene>
    <name evidence="2" type="ORF">X801_00578</name>
</gene>
<dbReference type="EMBL" id="KV891531">
    <property type="protein sequence ID" value="OON23512.1"/>
    <property type="molecule type" value="Genomic_DNA"/>
</dbReference>
<dbReference type="SUPFAM" id="SSF46565">
    <property type="entry name" value="Chaperone J-domain"/>
    <property type="match status" value="1"/>
</dbReference>
<dbReference type="GO" id="GO:0051087">
    <property type="term" value="F:protein-folding chaperone binding"/>
    <property type="evidence" value="ECO:0007669"/>
    <property type="project" value="InterPro"/>
</dbReference>
<keyword evidence="3" id="KW-1185">Reference proteome</keyword>
<dbReference type="Proteomes" id="UP000243686">
    <property type="component" value="Unassembled WGS sequence"/>
</dbReference>
<dbReference type="PANTHER" id="PTHR14021:SF15">
    <property type="entry name" value="IRON-SULFUR CLUSTER CO-CHAPERONE PROTEIN HSCB"/>
    <property type="match status" value="1"/>
</dbReference>
<protein>
    <submittedName>
        <fullName evidence="2">Fe-S protein assembly co-chaperone HscB</fullName>
    </submittedName>
</protein>
<dbReference type="Gene3D" id="1.20.1280.20">
    <property type="entry name" value="HscB, C-terminal domain"/>
    <property type="match status" value="1"/>
</dbReference>
<dbReference type="GO" id="GO:0005739">
    <property type="term" value="C:mitochondrion"/>
    <property type="evidence" value="ECO:0007669"/>
    <property type="project" value="TreeGrafter"/>
</dbReference>
<proteinExistence type="predicted"/>
<dbReference type="SUPFAM" id="SSF47144">
    <property type="entry name" value="HSC20 (HSCB), C-terminal oligomerisation domain"/>
    <property type="match status" value="1"/>
</dbReference>
<evidence type="ECO:0000313" key="3">
    <source>
        <dbReference type="Proteomes" id="UP000243686"/>
    </source>
</evidence>
<name>A0A1S8XA02_OPIVI</name>
<dbReference type="Gene3D" id="1.10.287.110">
    <property type="entry name" value="DnaJ domain"/>
    <property type="match status" value="1"/>
</dbReference>
<keyword evidence="1" id="KW-0143">Chaperone</keyword>
<dbReference type="InterPro" id="IPR004640">
    <property type="entry name" value="HscB"/>
</dbReference>
<dbReference type="GO" id="GO:0051259">
    <property type="term" value="P:protein complex oligomerization"/>
    <property type="evidence" value="ECO:0007669"/>
    <property type="project" value="InterPro"/>
</dbReference>
<sequence>MRETQKRLHPDKFTRTTPYEQQLAADAATFVNRAYAMLERPESRFAYFLSLHYPSDDASSNTDILDPGFLTEMLELNEEIEEFSELLIAVKEKRYEASKLSVSLKELLHRISRDLMAERAKLVAALDEAKWKDAHALLNKYCPNLTDAFEAHDIRCICFLFS</sequence>
<dbReference type="PANTHER" id="PTHR14021">
    <property type="entry name" value="IRON-SULFUR CLUSTER CO-CHAPERONE PROTEIN HSCB"/>
    <property type="match status" value="1"/>
</dbReference>
<dbReference type="InterPro" id="IPR036869">
    <property type="entry name" value="J_dom_sf"/>
</dbReference>
<evidence type="ECO:0000313" key="2">
    <source>
        <dbReference type="EMBL" id="OON23512.1"/>
    </source>
</evidence>
<accession>A0A1S8XA02</accession>
<organism evidence="2 3">
    <name type="scientific">Opisthorchis viverrini</name>
    <name type="common">Southeast Asian liver fluke</name>
    <dbReference type="NCBI Taxonomy" id="6198"/>
    <lineage>
        <taxon>Eukaryota</taxon>
        <taxon>Metazoa</taxon>
        <taxon>Spiralia</taxon>
        <taxon>Lophotrochozoa</taxon>
        <taxon>Platyhelminthes</taxon>
        <taxon>Trematoda</taxon>
        <taxon>Digenea</taxon>
        <taxon>Opisthorchiida</taxon>
        <taxon>Opisthorchiata</taxon>
        <taxon>Opisthorchiidae</taxon>
        <taxon>Opisthorchis</taxon>
    </lineage>
</organism>
<dbReference type="GO" id="GO:0044571">
    <property type="term" value="P:[2Fe-2S] cluster assembly"/>
    <property type="evidence" value="ECO:0007669"/>
    <property type="project" value="InterPro"/>
</dbReference>
<dbReference type="GO" id="GO:0001671">
    <property type="term" value="F:ATPase activator activity"/>
    <property type="evidence" value="ECO:0007669"/>
    <property type="project" value="InterPro"/>
</dbReference>
<dbReference type="InterPro" id="IPR036386">
    <property type="entry name" value="HscB_C_sf"/>
</dbReference>
<reference evidence="2 3" key="1">
    <citation type="submission" date="2015-03" db="EMBL/GenBank/DDBJ databases">
        <title>Draft genome of the nematode, Opisthorchis viverrini.</title>
        <authorList>
            <person name="Mitreva M."/>
        </authorList>
    </citation>
    <scope>NUCLEOTIDE SEQUENCE [LARGE SCALE GENOMIC DNA]</scope>
    <source>
        <strain evidence="2">Khon Kaen</strain>
    </source>
</reference>